<dbReference type="SUPFAM" id="SSF53335">
    <property type="entry name" value="S-adenosyl-L-methionine-dependent methyltransferases"/>
    <property type="match status" value="1"/>
</dbReference>
<dbReference type="Proteomes" id="UP000014672">
    <property type="component" value="Chromosome"/>
</dbReference>
<accession>A0A806J4K7</accession>
<dbReference type="CDD" id="cd00315">
    <property type="entry name" value="Cyt_C5_DNA_methylase"/>
    <property type="match status" value="1"/>
</dbReference>
<dbReference type="REBASE" id="66055">
    <property type="entry name" value="M.Hpa906ORF8095P"/>
</dbReference>
<dbReference type="AlphaFoldDB" id="A0A806J4K7"/>
<dbReference type="Gene3D" id="3.90.120.10">
    <property type="entry name" value="DNA Methylase, subunit A, domain 2"/>
    <property type="match status" value="1"/>
</dbReference>
<evidence type="ECO:0000256" key="6">
    <source>
        <dbReference type="PROSITE-ProRule" id="PRU01016"/>
    </source>
</evidence>
<dbReference type="NCBIfam" id="TIGR00675">
    <property type="entry name" value="dcm"/>
    <property type="match status" value="1"/>
</dbReference>
<comment type="similarity">
    <text evidence="6 7">Belongs to the class I-like SAM-binding methyltransferase superfamily. C5-methyltransferase family.</text>
</comment>
<dbReference type="EMBL" id="CP005384">
    <property type="protein sequence ID" value="AGO16757.1"/>
    <property type="molecule type" value="Genomic_DNA"/>
</dbReference>
<dbReference type="PRINTS" id="PR00105">
    <property type="entry name" value="C5METTRFRASE"/>
</dbReference>
<dbReference type="KEGG" id="hpaz:K756_08095"/>
<feature type="active site" evidence="6">
    <location>
        <position position="87"/>
    </location>
</feature>
<keyword evidence="2 6" id="KW-0808">Transferase</keyword>
<dbReference type="InterPro" id="IPR018117">
    <property type="entry name" value="C5_DNA_meth_AS"/>
</dbReference>
<evidence type="ECO:0000256" key="7">
    <source>
        <dbReference type="RuleBase" id="RU000416"/>
    </source>
</evidence>
<evidence type="ECO:0000256" key="8">
    <source>
        <dbReference type="RuleBase" id="RU000417"/>
    </source>
</evidence>
<reference evidence="9 10" key="1">
    <citation type="journal article" date="2013" name="PLoS ONE">
        <title>Complete Genome Analysis of a Haemophilus parasuis Serovar 12 Strain from China.</title>
        <authorList>
            <person name="Li Y."/>
            <person name="Kwok A.H."/>
            <person name="Jiang J."/>
            <person name="Zou Y."/>
            <person name="Zheng F."/>
            <person name="Chen P."/>
            <person name="Hou C."/>
            <person name="Leung F.C."/>
            <person name="Jiang P."/>
        </authorList>
    </citation>
    <scope>NUCLEOTIDE SEQUENCE [LARGE SCALE GENOMIC DNA]</scope>
    <source>
        <strain evidence="9 10">ZJ0906</strain>
    </source>
</reference>
<organism evidence="9 10">
    <name type="scientific">Glaesserella parasuis ZJ0906</name>
    <dbReference type="NCBI Taxonomy" id="1322346"/>
    <lineage>
        <taxon>Bacteria</taxon>
        <taxon>Pseudomonadati</taxon>
        <taxon>Pseudomonadota</taxon>
        <taxon>Gammaproteobacteria</taxon>
        <taxon>Pasteurellales</taxon>
        <taxon>Pasteurellaceae</taxon>
        <taxon>Glaesserella</taxon>
    </lineage>
</organism>
<evidence type="ECO:0000256" key="2">
    <source>
        <dbReference type="ARBA" id="ARBA00022679"/>
    </source>
</evidence>
<dbReference type="PANTHER" id="PTHR10629">
    <property type="entry name" value="CYTOSINE-SPECIFIC METHYLTRANSFERASE"/>
    <property type="match status" value="1"/>
</dbReference>
<dbReference type="PANTHER" id="PTHR10629:SF52">
    <property type="entry name" value="DNA (CYTOSINE-5)-METHYLTRANSFERASE 1"/>
    <property type="match status" value="1"/>
</dbReference>
<evidence type="ECO:0000256" key="1">
    <source>
        <dbReference type="ARBA" id="ARBA00022603"/>
    </source>
</evidence>
<keyword evidence="4" id="KW-0680">Restriction system</keyword>
<evidence type="ECO:0000313" key="10">
    <source>
        <dbReference type="Proteomes" id="UP000014672"/>
    </source>
</evidence>
<protein>
    <recommendedName>
        <fullName evidence="8">Cytosine-specific methyltransferase</fullName>
        <ecNumber evidence="8">2.1.1.37</ecNumber>
    </recommendedName>
</protein>
<keyword evidence="1 6" id="KW-0489">Methyltransferase</keyword>
<name>A0A806J4K7_GLAPU</name>
<dbReference type="InterPro" id="IPR029063">
    <property type="entry name" value="SAM-dependent_MTases_sf"/>
</dbReference>
<dbReference type="InterPro" id="IPR050390">
    <property type="entry name" value="C5-Methyltransferase"/>
</dbReference>
<keyword evidence="3 6" id="KW-0949">S-adenosyl-L-methionine</keyword>
<dbReference type="Gene3D" id="3.40.50.150">
    <property type="entry name" value="Vaccinia Virus protein VP39"/>
    <property type="match status" value="1"/>
</dbReference>
<sequence>MSKKFRVISLFSGAGGLDLGFKGGFDFLNKRYDENPFEVVWANDINEKACKTLKHNFPETPVVCGDITLVDKSTLPEADVVLGGFPCQDFSLAGKRQGLAVERGNLYLSMVDVVDKVKPKLFLAENVKGLLTWQNGLAINTIVEDFGKIGYKIKYQLLNTANYGVPQTRERVIIVGVRNDLTSEFFFPRETHSDSEDLFQSTEKWVDLKRAIGDLENDEKHFSLPNSGYSKAKLFQGTQGNTKTKADRPGPTMRAEHHGNIEFHYSLPRRLSAREAARIQSFPDNFEFLNSTTDAYRQVGNAVAPVFAWHLAQSVKETLK</sequence>
<dbReference type="PROSITE" id="PS00094">
    <property type="entry name" value="C5_MTASE_1"/>
    <property type="match status" value="1"/>
</dbReference>
<proteinExistence type="inferred from homology"/>
<dbReference type="GO" id="GO:0003886">
    <property type="term" value="F:DNA (cytosine-5-)-methyltransferase activity"/>
    <property type="evidence" value="ECO:0007669"/>
    <property type="project" value="UniProtKB-EC"/>
</dbReference>
<dbReference type="GO" id="GO:0009307">
    <property type="term" value="P:DNA restriction-modification system"/>
    <property type="evidence" value="ECO:0007669"/>
    <property type="project" value="UniProtKB-KW"/>
</dbReference>
<dbReference type="InterPro" id="IPR001525">
    <property type="entry name" value="C5_MeTfrase"/>
</dbReference>
<gene>
    <name evidence="9" type="ORF">K756_08095</name>
</gene>
<evidence type="ECO:0000256" key="4">
    <source>
        <dbReference type="ARBA" id="ARBA00022747"/>
    </source>
</evidence>
<dbReference type="EC" id="2.1.1.37" evidence="8"/>
<evidence type="ECO:0000256" key="5">
    <source>
        <dbReference type="ARBA" id="ARBA00047422"/>
    </source>
</evidence>
<dbReference type="GO" id="GO:0032259">
    <property type="term" value="P:methylation"/>
    <property type="evidence" value="ECO:0007669"/>
    <property type="project" value="UniProtKB-KW"/>
</dbReference>
<dbReference type="PROSITE" id="PS51679">
    <property type="entry name" value="SAM_MT_C5"/>
    <property type="match status" value="1"/>
</dbReference>
<evidence type="ECO:0000256" key="3">
    <source>
        <dbReference type="ARBA" id="ARBA00022691"/>
    </source>
</evidence>
<comment type="catalytic activity">
    <reaction evidence="5 8">
        <text>a 2'-deoxycytidine in DNA + S-adenosyl-L-methionine = a 5-methyl-2'-deoxycytidine in DNA + S-adenosyl-L-homocysteine + H(+)</text>
        <dbReference type="Rhea" id="RHEA:13681"/>
        <dbReference type="Rhea" id="RHEA-COMP:11369"/>
        <dbReference type="Rhea" id="RHEA-COMP:11370"/>
        <dbReference type="ChEBI" id="CHEBI:15378"/>
        <dbReference type="ChEBI" id="CHEBI:57856"/>
        <dbReference type="ChEBI" id="CHEBI:59789"/>
        <dbReference type="ChEBI" id="CHEBI:85452"/>
        <dbReference type="ChEBI" id="CHEBI:85454"/>
        <dbReference type="EC" id="2.1.1.37"/>
    </reaction>
</comment>
<dbReference type="Pfam" id="PF00145">
    <property type="entry name" value="DNA_methylase"/>
    <property type="match status" value="1"/>
</dbReference>
<evidence type="ECO:0000313" key="9">
    <source>
        <dbReference type="EMBL" id="AGO16757.1"/>
    </source>
</evidence>